<dbReference type="CDD" id="cd00761">
    <property type="entry name" value="Glyco_tranf_GTA_type"/>
    <property type="match status" value="1"/>
</dbReference>
<reference evidence="3" key="2">
    <citation type="submission" date="2022-04" db="EMBL/GenBank/DDBJ databases">
        <title>Complete Genome Sequence of Flavobacterium sediminilitoris YSM-43, Isolated from a Tidal Sediment.</title>
        <authorList>
            <person name="Lee P.A."/>
        </authorList>
    </citation>
    <scope>NUCLEOTIDE SEQUENCE</scope>
    <source>
        <strain evidence="3">YSM-43</strain>
    </source>
</reference>
<feature type="transmembrane region" description="Helical" evidence="1">
    <location>
        <begin position="226"/>
        <end position="243"/>
    </location>
</feature>
<evidence type="ECO:0000259" key="2">
    <source>
        <dbReference type="Pfam" id="PF00535"/>
    </source>
</evidence>
<feature type="domain" description="Glycosyltransferase 2-like" evidence="2">
    <location>
        <begin position="49"/>
        <end position="141"/>
    </location>
</feature>
<evidence type="ECO:0000256" key="1">
    <source>
        <dbReference type="SAM" id="Phobius"/>
    </source>
</evidence>
<dbReference type="Proteomes" id="UP000830454">
    <property type="component" value="Chromosome"/>
</dbReference>
<gene>
    <name evidence="3" type="ORF">LXD69_12005</name>
</gene>
<dbReference type="RefSeq" id="WP_246915598.1">
    <property type="nucleotide sequence ID" value="NZ_CP090145.1"/>
</dbReference>
<accession>A0ABY4HIV7</accession>
<dbReference type="Pfam" id="PF00535">
    <property type="entry name" value="Glycos_transf_2"/>
    <property type="match status" value="1"/>
</dbReference>
<name>A0ABY4HIV7_9FLAO</name>
<proteinExistence type="predicted"/>
<keyword evidence="4" id="KW-1185">Reference proteome</keyword>
<keyword evidence="1" id="KW-0812">Transmembrane</keyword>
<keyword evidence="1" id="KW-0472">Membrane</keyword>
<dbReference type="InterPro" id="IPR029044">
    <property type="entry name" value="Nucleotide-diphossugar_trans"/>
</dbReference>
<reference evidence="3" key="1">
    <citation type="submission" date="2021-12" db="EMBL/GenBank/DDBJ databases">
        <authorList>
            <person name="Cha I.-T."/>
            <person name="Lee K.-E."/>
            <person name="Park S.-J."/>
        </authorList>
    </citation>
    <scope>NUCLEOTIDE SEQUENCE</scope>
    <source>
        <strain evidence="3">YSM-43</strain>
    </source>
</reference>
<evidence type="ECO:0000313" key="4">
    <source>
        <dbReference type="Proteomes" id="UP000830454"/>
    </source>
</evidence>
<protein>
    <submittedName>
        <fullName evidence="3">Glycosyltransferase</fullName>
    </submittedName>
</protein>
<keyword evidence="1" id="KW-1133">Transmembrane helix</keyword>
<evidence type="ECO:0000313" key="3">
    <source>
        <dbReference type="EMBL" id="UOX32759.1"/>
    </source>
</evidence>
<dbReference type="EMBL" id="CP090145">
    <property type="protein sequence ID" value="UOX32759.1"/>
    <property type="molecule type" value="Genomic_DNA"/>
</dbReference>
<sequence>MNKIYRETDIQILIATMNRTNLDFLRIMFGNCEVESLSILIVNQTSPEKLLKSDFDNIKIINSFEVGLSKSRNLSLEKASKDIVVICDDDVVYKHDFISMILFSFNNYKSSIHCFQTETDEGILYSNYPKKIKKLNYRSIRKVLSIEVSFLRKEIKSKNCFYNELFGLGAKFEDSETFFFLRNCMYKSVDVVFFPFTIVEHKSFSSSDDINSDRLLYAKMGGFCKVYGYLSYFFLIKFIFFLVRKKKILFKSFFYKFKVGSKGIIDYKMILKNNLDKKYE</sequence>
<organism evidence="3 4">
    <name type="scientific">Flavobacterium sediminilitoris</name>
    <dbReference type="NCBI Taxonomy" id="2024526"/>
    <lineage>
        <taxon>Bacteria</taxon>
        <taxon>Pseudomonadati</taxon>
        <taxon>Bacteroidota</taxon>
        <taxon>Flavobacteriia</taxon>
        <taxon>Flavobacteriales</taxon>
        <taxon>Flavobacteriaceae</taxon>
        <taxon>Flavobacterium</taxon>
    </lineage>
</organism>
<dbReference type="InterPro" id="IPR001173">
    <property type="entry name" value="Glyco_trans_2-like"/>
</dbReference>
<dbReference type="SUPFAM" id="SSF53448">
    <property type="entry name" value="Nucleotide-diphospho-sugar transferases"/>
    <property type="match status" value="1"/>
</dbReference>
<dbReference type="Gene3D" id="3.90.550.10">
    <property type="entry name" value="Spore Coat Polysaccharide Biosynthesis Protein SpsA, Chain A"/>
    <property type="match status" value="1"/>
</dbReference>